<dbReference type="GeneTree" id="ENSGT00390000003809"/>
<dbReference type="GO" id="GO:2000060">
    <property type="term" value="P:positive regulation of ubiquitin-dependent protein catabolic process"/>
    <property type="evidence" value="ECO:0007669"/>
    <property type="project" value="TreeGrafter"/>
</dbReference>
<dbReference type="GO" id="GO:0097602">
    <property type="term" value="F:cullin family protein binding"/>
    <property type="evidence" value="ECO:0007669"/>
    <property type="project" value="TreeGrafter"/>
</dbReference>
<dbReference type="Pfam" id="PF05667">
    <property type="entry name" value="CCDC22_CC"/>
    <property type="match status" value="1"/>
</dbReference>
<accession>A0A671VSZ0</accession>
<dbReference type="PANTHER" id="PTHR15668">
    <property type="entry name" value="JM1 PROTEIN"/>
    <property type="match status" value="1"/>
</dbReference>
<organism evidence="5 6">
    <name type="scientific">Sparus aurata</name>
    <name type="common">Gilthead sea bream</name>
    <dbReference type="NCBI Taxonomy" id="8175"/>
    <lineage>
        <taxon>Eukaryota</taxon>
        <taxon>Metazoa</taxon>
        <taxon>Chordata</taxon>
        <taxon>Craniata</taxon>
        <taxon>Vertebrata</taxon>
        <taxon>Euteleostomi</taxon>
        <taxon>Actinopterygii</taxon>
        <taxon>Neopterygii</taxon>
        <taxon>Teleostei</taxon>
        <taxon>Neoteleostei</taxon>
        <taxon>Acanthomorphata</taxon>
        <taxon>Eupercaria</taxon>
        <taxon>Spariformes</taxon>
        <taxon>Sparidae</taxon>
        <taxon>Sparus</taxon>
    </lineage>
</organism>
<evidence type="ECO:0000313" key="5">
    <source>
        <dbReference type="Ensembl" id="ENSSAUP00010029354.1"/>
    </source>
</evidence>
<dbReference type="InterPro" id="IPR048348">
    <property type="entry name" value="CCDC22_CC"/>
</dbReference>
<dbReference type="InterPro" id="IPR008530">
    <property type="entry name" value="CCDC22"/>
</dbReference>
<dbReference type="InterPro" id="IPR048349">
    <property type="entry name" value="CCDC22_N"/>
</dbReference>
<protein>
    <recommendedName>
        <fullName evidence="2">Coiled-coil domain-containing protein 22</fullName>
    </recommendedName>
</protein>
<keyword evidence="6" id="KW-1185">Reference proteome</keyword>
<dbReference type="OMA" id="KFEQHIQ"/>
<dbReference type="PANTHER" id="PTHR15668:SF4">
    <property type="entry name" value="COILED-COIL DOMAIN-CONTAINING PROTEIN 22"/>
    <property type="match status" value="1"/>
</dbReference>
<dbReference type="Ensembl" id="ENSSAUT00010030952.1">
    <property type="protein sequence ID" value="ENSSAUP00010029354.1"/>
    <property type="gene ID" value="ENSSAUG00010012571.1"/>
</dbReference>
<feature type="domain" description="CCDC22 coiled-coil" evidence="3">
    <location>
        <begin position="128"/>
        <end position="609"/>
    </location>
</feature>
<evidence type="ECO:0000259" key="4">
    <source>
        <dbReference type="Pfam" id="PF21674"/>
    </source>
</evidence>
<reference evidence="5" key="2">
    <citation type="submission" date="2025-08" db="UniProtKB">
        <authorList>
            <consortium name="Ensembl"/>
        </authorList>
    </citation>
    <scope>IDENTIFICATION</scope>
</reference>
<feature type="domain" description="CCDC22 N-terminal" evidence="4">
    <location>
        <begin position="1"/>
        <end position="109"/>
    </location>
</feature>
<reference evidence="5" key="3">
    <citation type="submission" date="2025-09" db="UniProtKB">
        <authorList>
            <consortium name="Ensembl"/>
        </authorList>
    </citation>
    <scope>IDENTIFICATION</scope>
</reference>
<evidence type="ECO:0000259" key="3">
    <source>
        <dbReference type="Pfam" id="PF05667"/>
    </source>
</evidence>
<dbReference type="Pfam" id="PF21674">
    <property type="entry name" value="CCDC22_N"/>
    <property type="match status" value="1"/>
</dbReference>
<comment type="similarity">
    <text evidence="1">Belongs to the CCDC22 family.</text>
</comment>
<dbReference type="Proteomes" id="UP000472265">
    <property type="component" value="Chromosome 7"/>
</dbReference>
<proteinExistence type="inferred from homology"/>
<gene>
    <name evidence="5" type="primary">CCDC22</name>
    <name evidence="5" type="synonym">ccdc22</name>
</gene>
<sequence length="640" mass="72544">MEEVDNILIHALRQVGTEVGEDIDSVKQFSSELIVEAVVRCVRVIEPSLGSVLPTSLPPGMSARFRVGMSLAQACQDIGYKGEIGYQTFLYSNEPEIRSLLMFLVEKLPREHAEASDQPTGKSVVLQRAIAAAIKAQLAVTWLPSNCRLPLHGETQVNSLELHFDCFHVQPLSLPQCTQGLGKKQLKEMKDYQRDILPPVTAQPSHHASVVASILEQHTAELSAAQEWDIEWNSQGLLSRLTPQEYRCRKQTRLHKRIVEQLRSAVLPSPESAFGGPSSTSDLSELLQAFRCTAPSDHILTKGTHFTHTQKFTFTQVRSTMPKYDSAERNCPCRKKSDIQLRQQEELTSVQQQFQQLCTGTMSSRSTIAQCTCVLVQVLDELKQRELGNCEKEERMQVKKKTINLLPDADNNLLKLQALVESSAKRVVNLASQWEKHRAPLIDEHRRLKEICSNQELESSRKLSEIKSLHDKIRVSTEEAKKKEDVYKQLVTELENLPQDASRSAYTQRILEIVSNIKKQKEEITKILSDTKELQKEINSLTGKLDRTFAVTDELVFKDAKRDESVRKSYKYLAALHENCNQLIQTIEDTGTILREIRDLEEQIETENGNKTVANLERILDDYRAIRQENSALAAKVREG</sequence>
<dbReference type="FunCoup" id="A0A671VSZ0">
    <property type="interactions" value="525"/>
</dbReference>
<dbReference type="AlphaFoldDB" id="A0A671VSZ0"/>
<reference evidence="5" key="1">
    <citation type="submission" date="2021-04" db="EMBL/GenBank/DDBJ databases">
        <authorList>
            <consortium name="Wellcome Sanger Institute Data Sharing"/>
        </authorList>
    </citation>
    <scope>NUCLEOTIDE SEQUENCE [LARGE SCALE GENOMIC DNA]</scope>
</reference>
<evidence type="ECO:0000256" key="1">
    <source>
        <dbReference type="ARBA" id="ARBA00006438"/>
    </source>
</evidence>
<dbReference type="InParanoid" id="A0A671VSZ0"/>
<evidence type="ECO:0000313" key="6">
    <source>
        <dbReference type="Proteomes" id="UP000472265"/>
    </source>
</evidence>
<name>A0A671VSZ0_SPAAU</name>
<evidence type="ECO:0000256" key="2">
    <source>
        <dbReference type="ARBA" id="ARBA00016694"/>
    </source>
</evidence>